<evidence type="ECO:0000313" key="2">
    <source>
        <dbReference type="EMBL" id="OMJ73068.1"/>
    </source>
</evidence>
<name>A0A1R2B8F7_9CILI</name>
<evidence type="ECO:0000313" key="3">
    <source>
        <dbReference type="Proteomes" id="UP000187209"/>
    </source>
</evidence>
<feature type="region of interest" description="Disordered" evidence="1">
    <location>
        <begin position="1"/>
        <end position="26"/>
    </location>
</feature>
<evidence type="ECO:0000256" key="1">
    <source>
        <dbReference type="SAM" id="MobiDB-lite"/>
    </source>
</evidence>
<sequence length="173" mass="19482">MGQTAPSQSNLNISQRIKPTPGISGRRARKGTLSIYCEKTHSIFSICTKPGMTIYEIKSMLPNRFCELKLSDYPLPNSATLESIGADSSTLVRMVTNDNYLQKSVSTIEYFPDKETPKIIGPKKQFMDKPQKPNHESISSVSEEVLTLNLRAYAVPDLKLEKNYAQKYKKPLH</sequence>
<proteinExistence type="predicted"/>
<accession>A0A1R2B8F7</accession>
<dbReference type="OrthoDB" id="321061at2759"/>
<feature type="compositionally biased region" description="Polar residues" evidence="1">
    <location>
        <begin position="1"/>
        <end position="17"/>
    </location>
</feature>
<comment type="caution">
    <text evidence="2">The sequence shown here is derived from an EMBL/GenBank/DDBJ whole genome shotgun (WGS) entry which is preliminary data.</text>
</comment>
<reference evidence="2 3" key="1">
    <citation type="submission" date="2016-11" db="EMBL/GenBank/DDBJ databases">
        <title>The macronuclear genome of Stentor coeruleus: a giant cell with tiny introns.</title>
        <authorList>
            <person name="Slabodnick M."/>
            <person name="Ruby J.G."/>
            <person name="Reiff S.B."/>
            <person name="Swart E.C."/>
            <person name="Gosai S."/>
            <person name="Prabakaran S."/>
            <person name="Witkowska E."/>
            <person name="Larue G.E."/>
            <person name="Fisher S."/>
            <person name="Freeman R.M."/>
            <person name="Gunawardena J."/>
            <person name="Chu W."/>
            <person name="Stover N.A."/>
            <person name="Gregory B.D."/>
            <person name="Nowacki M."/>
            <person name="Derisi J."/>
            <person name="Roy S.W."/>
            <person name="Marshall W.F."/>
            <person name="Sood P."/>
        </authorList>
    </citation>
    <scope>NUCLEOTIDE SEQUENCE [LARGE SCALE GENOMIC DNA]</scope>
    <source>
        <strain evidence="2">WM001</strain>
    </source>
</reference>
<keyword evidence="3" id="KW-1185">Reference proteome</keyword>
<gene>
    <name evidence="2" type="ORF">SteCoe_28346</name>
</gene>
<dbReference type="EMBL" id="MPUH01000850">
    <property type="protein sequence ID" value="OMJ73068.1"/>
    <property type="molecule type" value="Genomic_DNA"/>
</dbReference>
<dbReference type="Proteomes" id="UP000187209">
    <property type="component" value="Unassembled WGS sequence"/>
</dbReference>
<organism evidence="2 3">
    <name type="scientific">Stentor coeruleus</name>
    <dbReference type="NCBI Taxonomy" id="5963"/>
    <lineage>
        <taxon>Eukaryota</taxon>
        <taxon>Sar</taxon>
        <taxon>Alveolata</taxon>
        <taxon>Ciliophora</taxon>
        <taxon>Postciliodesmatophora</taxon>
        <taxon>Heterotrichea</taxon>
        <taxon>Heterotrichida</taxon>
        <taxon>Stentoridae</taxon>
        <taxon>Stentor</taxon>
    </lineage>
</organism>
<dbReference type="AlphaFoldDB" id="A0A1R2B8F7"/>
<protein>
    <submittedName>
        <fullName evidence="2">Uncharacterized protein</fullName>
    </submittedName>
</protein>